<reference evidence="2" key="1">
    <citation type="submission" date="2021-11" db="EMBL/GenBank/DDBJ databases">
        <title>Purpureocillium_takamizusanense_genome.</title>
        <authorList>
            <person name="Nguyen N.-H."/>
        </authorList>
    </citation>
    <scope>NUCLEOTIDE SEQUENCE</scope>
    <source>
        <strain evidence="2">PT3</strain>
    </source>
</reference>
<dbReference type="GeneID" id="72064509"/>
<sequence>MGSCGDAKEEEEEEEEDDDDEHDSPRRLRAAAVARVAAAARRLRPAGTGQDRTGQGKGGQRSHGTARHSRSGLAAVVARCWDDGAPCEPRSAAFLSRDPGMSGGLRMQC</sequence>
<dbReference type="AlphaFoldDB" id="A0A9Q8Q8X0"/>
<dbReference type="RefSeq" id="XP_047839555.1">
    <property type="nucleotide sequence ID" value="XM_047983583.1"/>
</dbReference>
<accession>A0A9Q8Q8X0</accession>
<proteinExistence type="predicted"/>
<evidence type="ECO:0000313" key="3">
    <source>
        <dbReference type="Proteomes" id="UP000829364"/>
    </source>
</evidence>
<gene>
    <name evidence="2" type="ORF">JDV02_002548</name>
</gene>
<organism evidence="2 3">
    <name type="scientific">Purpureocillium takamizusanense</name>
    <dbReference type="NCBI Taxonomy" id="2060973"/>
    <lineage>
        <taxon>Eukaryota</taxon>
        <taxon>Fungi</taxon>
        <taxon>Dikarya</taxon>
        <taxon>Ascomycota</taxon>
        <taxon>Pezizomycotina</taxon>
        <taxon>Sordariomycetes</taxon>
        <taxon>Hypocreomycetidae</taxon>
        <taxon>Hypocreales</taxon>
        <taxon>Ophiocordycipitaceae</taxon>
        <taxon>Purpureocillium</taxon>
    </lineage>
</organism>
<protein>
    <submittedName>
        <fullName evidence="2">Uncharacterized protein</fullName>
    </submittedName>
</protein>
<feature type="compositionally biased region" description="Low complexity" evidence="1">
    <location>
        <begin position="30"/>
        <end position="40"/>
    </location>
</feature>
<dbReference type="EMBL" id="CP086355">
    <property type="protein sequence ID" value="UNI16074.1"/>
    <property type="molecule type" value="Genomic_DNA"/>
</dbReference>
<feature type="region of interest" description="Disordered" evidence="1">
    <location>
        <begin position="1"/>
        <end position="72"/>
    </location>
</feature>
<dbReference type="KEGG" id="ptkz:JDV02_002548"/>
<keyword evidence="3" id="KW-1185">Reference proteome</keyword>
<evidence type="ECO:0000313" key="2">
    <source>
        <dbReference type="EMBL" id="UNI16074.1"/>
    </source>
</evidence>
<dbReference type="Proteomes" id="UP000829364">
    <property type="component" value="Chromosome 2"/>
</dbReference>
<name>A0A9Q8Q8X0_9HYPO</name>
<feature type="compositionally biased region" description="Acidic residues" evidence="1">
    <location>
        <begin position="8"/>
        <end position="22"/>
    </location>
</feature>
<evidence type="ECO:0000256" key="1">
    <source>
        <dbReference type="SAM" id="MobiDB-lite"/>
    </source>
</evidence>